<dbReference type="RefSeq" id="WP_267265101.1">
    <property type="nucleotide sequence ID" value="NZ_JAOVZW010000008.1"/>
</dbReference>
<dbReference type="Proteomes" id="UP001073122">
    <property type="component" value="Unassembled WGS sequence"/>
</dbReference>
<keyword evidence="2" id="KW-1185">Reference proteome</keyword>
<name>A0ABT3XNT4_9FLAO</name>
<sequence length="141" mass="15930">MKKIFLTLGIFSCVFFYAQKSENFYEISYNSICCGPPSTAPVMNYIEAFKAKNKGKEIEVFRQSGLGREGEFRLYIGIDSLTRSKKKKFVTGLEAAVNSQNNAKNQSSDGTVNFQSTGLVKKEDLKKINNLTVYNKKEKLK</sequence>
<comment type="caution">
    <text evidence="1">The sequence shown here is derived from an EMBL/GenBank/DDBJ whole genome shotgun (WGS) entry which is preliminary data.</text>
</comment>
<reference evidence="1" key="1">
    <citation type="submission" date="2022-10" db="EMBL/GenBank/DDBJ databases">
        <title>Chryseobacterium sp. nov., a novel bacterial species.</title>
        <authorList>
            <person name="Cao Y."/>
        </authorList>
    </citation>
    <scope>NUCLEOTIDE SEQUENCE</scope>
    <source>
        <strain evidence="1">CCTCC AB2015118</strain>
    </source>
</reference>
<organism evidence="1 2">
    <name type="scientific">Chryseobacterium formosus</name>
    <dbReference type="NCBI Taxonomy" id="1537363"/>
    <lineage>
        <taxon>Bacteria</taxon>
        <taxon>Pseudomonadati</taxon>
        <taxon>Bacteroidota</taxon>
        <taxon>Flavobacteriia</taxon>
        <taxon>Flavobacteriales</taxon>
        <taxon>Weeksellaceae</taxon>
        <taxon>Chryseobacterium group</taxon>
        <taxon>Chryseobacterium</taxon>
    </lineage>
</organism>
<accession>A0ABT3XNT4</accession>
<dbReference type="EMBL" id="JAOVZW010000008">
    <property type="protein sequence ID" value="MCX8523795.1"/>
    <property type="molecule type" value="Genomic_DNA"/>
</dbReference>
<gene>
    <name evidence="1" type="ORF">OF897_07640</name>
</gene>
<evidence type="ECO:0000313" key="2">
    <source>
        <dbReference type="Proteomes" id="UP001073122"/>
    </source>
</evidence>
<evidence type="ECO:0000313" key="1">
    <source>
        <dbReference type="EMBL" id="MCX8523795.1"/>
    </source>
</evidence>
<protein>
    <submittedName>
        <fullName evidence="1">Uncharacterized protein</fullName>
    </submittedName>
</protein>
<proteinExistence type="predicted"/>